<dbReference type="InterPro" id="IPR036779">
    <property type="entry name" value="LysM_dom_sf"/>
</dbReference>
<keyword evidence="3" id="KW-1185">Reference proteome</keyword>
<gene>
    <name evidence="2" type="ORF">DESME_15560</name>
</gene>
<evidence type="ECO:0000313" key="3">
    <source>
        <dbReference type="Proteomes" id="UP000010847"/>
    </source>
</evidence>
<dbReference type="InterPro" id="IPR050570">
    <property type="entry name" value="Cell_wall_metabolism_enzyme"/>
</dbReference>
<name>W0EGH1_9FIRM</name>
<dbReference type="OrthoDB" id="9814460at2"/>
<dbReference type="Gene3D" id="3.10.350.10">
    <property type="entry name" value="LysM domain"/>
    <property type="match status" value="1"/>
</dbReference>
<dbReference type="STRING" id="871968.DESME_15560"/>
<accession>W0EGH1</accession>
<protein>
    <submittedName>
        <fullName evidence="2">Peptigoglycan-binding protein LysM</fullName>
    </submittedName>
</protein>
<dbReference type="InterPro" id="IPR016047">
    <property type="entry name" value="M23ase_b-sheet_dom"/>
</dbReference>
<sequence length="220" mass="23995">MAFLTTGYFAVPVYSSGMRSVTCFSVVTVEPGQGLNDLAKKYGTTRDQILKDNPQANQLGLGATLTIRENTTLLGNSKPKEVSREISRGAVASYHWPVWGRISSDYGWRGYKNFHHGIDIAVPTGTTISAARQGKVIKAGWMGVYGLAVLIDHGNGIQTLYGHNDELSVKVGEQVEMEEQIAISGNTGNTTGPHLHFEIRKNGKAVDPSDFLPQYNVVRE</sequence>
<feature type="domain" description="M23ase beta-sheet core" evidence="1">
    <location>
        <begin position="114"/>
        <end position="208"/>
    </location>
</feature>
<dbReference type="GO" id="GO:0004222">
    <property type="term" value="F:metalloendopeptidase activity"/>
    <property type="evidence" value="ECO:0007669"/>
    <property type="project" value="TreeGrafter"/>
</dbReference>
<dbReference type="Pfam" id="PF01551">
    <property type="entry name" value="Peptidase_M23"/>
    <property type="match status" value="1"/>
</dbReference>
<evidence type="ECO:0000313" key="2">
    <source>
        <dbReference type="EMBL" id="AHF08289.1"/>
    </source>
</evidence>
<dbReference type="EMBL" id="CP007032">
    <property type="protein sequence ID" value="AHF08289.1"/>
    <property type="molecule type" value="Genomic_DNA"/>
</dbReference>
<dbReference type="HOGENOM" id="CLU_029425_3_3_9"/>
<dbReference type="eggNOG" id="COG0739">
    <property type="taxonomic scope" value="Bacteria"/>
</dbReference>
<organism evidence="2 3">
    <name type="scientific">Desulfitobacterium metallireducens DSM 15288</name>
    <dbReference type="NCBI Taxonomy" id="871968"/>
    <lineage>
        <taxon>Bacteria</taxon>
        <taxon>Bacillati</taxon>
        <taxon>Bacillota</taxon>
        <taxon>Clostridia</taxon>
        <taxon>Eubacteriales</taxon>
        <taxon>Desulfitobacteriaceae</taxon>
        <taxon>Desulfitobacterium</taxon>
    </lineage>
</organism>
<dbReference type="SUPFAM" id="SSF51261">
    <property type="entry name" value="Duplicated hybrid motif"/>
    <property type="match status" value="1"/>
</dbReference>
<dbReference type="KEGG" id="dmt:DESME_15560"/>
<proteinExistence type="predicted"/>
<dbReference type="Gene3D" id="2.70.70.10">
    <property type="entry name" value="Glucose Permease (Domain IIA)"/>
    <property type="match status" value="1"/>
</dbReference>
<dbReference type="InterPro" id="IPR011055">
    <property type="entry name" value="Dup_hybrid_motif"/>
</dbReference>
<evidence type="ECO:0000259" key="1">
    <source>
        <dbReference type="Pfam" id="PF01551"/>
    </source>
</evidence>
<dbReference type="CDD" id="cd12797">
    <property type="entry name" value="M23_peptidase"/>
    <property type="match status" value="1"/>
</dbReference>
<reference evidence="2 3" key="1">
    <citation type="submission" date="2013-12" db="EMBL/GenBank/DDBJ databases">
        <authorList>
            <consortium name="DOE Joint Genome Institute"/>
            <person name="Smidt H."/>
            <person name="Huntemann M."/>
            <person name="Han J."/>
            <person name="Chen A."/>
            <person name="Kyrpides N."/>
            <person name="Mavromatis K."/>
            <person name="Markowitz V."/>
            <person name="Palaniappan K."/>
            <person name="Ivanova N."/>
            <person name="Schaumberg A."/>
            <person name="Pati A."/>
            <person name="Liolios K."/>
            <person name="Nordberg H.P."/>
            <person name="Cantor M.N."/>
            <person name="Hua S.X."/>
            <person name="Woyke T."/>
        </authorList>
    </citation>
    <scope>NUCLEOTIDE SEQUENCE [LARGE SCALE GENOMIC DNA]</scope>
    <source>
        <strain evidence="3">DSM 15288</strain>
    </source>
</reference>
<dbReference type="Proteomes" id="UP000010847">
    <property type="component" value="Chromosome"/>
</dbReference>
<dbReference type="AlphaFoldDB" id="W0EGH1"/>
<dbReference type="PANTHER" id="PTHR21666">
    <property type="entry name" value="PEPTIDASE-RELATED"/>
    <property type="match status" value="1"/>
</dbReference>
<dbReference type="PANTHER" id="PTHR21666:SF270">
    <property type="entry name" value="MUREIN HYDROLASE ACTIVATOR ENVC"/>
    <property type="match status" value="1"/>
</dbReference>